<protein>
    <submittedName>
        <fullName evidence="1">1485_t:CDS:1</fullName>
    </submittedName>
</protein>
<organism evidence="1 2">
    <name type="scientific">Dentiscutata heterogama</name>
    <dbReference type="NCBI Taxonomy" id="1316150"/>
    <lineage>
        <taxon>Eukaryota</taxon>
        <taxon>Fungi</taxon>
        <taxon>Fungi incertae sedis</taxon>
        <taxon>Mucoromycota</taxon>
        <taxon>Glomeromycotina</taxon>
        <taxon>Glomeromycetes</taxon>
        <taxon>Diversisporales</taxon>
        <taxon>Gigasporaceae</taxon>
        <taxon>Dentiscutata</taxon>
    </lineage>
</organism>
<name>A0ACA9Q011_9GLOM</name>
<feature type="non-terminal residue" evidence="1">
    <location>
        <position position="144"/>
    </location>
</feature>
<feature type="non-terminal residue" evidence="1">
    <location>
        <position position="1"/>
    </location>
</feature>
<dbReference type="Proteomes" id="UP000789702">
    <property type="component" value="Unassembled WGS sequence"/>
</dbReference>
<reference evidence="1" key="1">
    <citation type="submission" date="2021-06" db="EMBL/GenBank/DDBJ databases">
        <authorList>
            <person name="Kallberg Y."/>
            <person name="Tangrot J."/>
            <person name="Rosling A."/>
        </authorList>
    </citation>
    <scope>NUCLEOTIDE SEQUENCE</scope>
    <source>
        <strain evidence="1">IL203A</strain>
    </source>
</reference>
<dbReference type="EMBL" id="CAJVPU010036220">
    <property type="protein sequence ID" value="CAG8729584.1"/>
    <property type="molecule type" value="Genomic_DNA"/>
</dbReference>
<sequence>KPKGAVWKYWITLESNQPETNKSNQLATEGFDQEEIYESTRLELNESNQETNKSNQQESNDDKKPHPPVKCMYCPKTYDRGIATRMQAHLDNDFSNNNNLITSNLNKPNNFSQKRTRTTFINDFADSMEQEDLEFALAQALFAM</sequence>
<keyword evidence="2" id="KW-1185">Reference proteome</keyword>
<gene>
    <name evidence="1" type="ORF">DHETER_LOCUS13350</name>
</gene>
<comment type="caution">
    <text evidence="1">The sequence shown here is derived from an EMBL/GenBank/DDBJ whole genome shotgun (WGS) entry which is preliminary data.</text>
</comment>
<proteinExistence type="predicted"/>
<evidence type="ECO:0000313" key="1">
    <source>
        <dbReference type="EMBL" id="CAG8729584.1"/>
    </source>
</evidence>
<accession>A0ACA9Q011</accession>
<evidence type="ECO:0000313" key="2">
    <source>
        <dbReference type="Proteomes" id="UP000789702"/>
    </source>
</evidence>